<dbReference type="STRING" id="36849.OXPF_23840"/>
<feature type="transmembrane region" description="Helical" evidence="6">
    <location>
        <begin position="386"/>
        <end position="406"/>
    </location>
</feature>
<evidence type="ECO:0000313" key="7">
    <source>
        <dbReference type="EMBL" id="KPU44216.1"/>
    </source>
</evidence>
<feature type="transmembrane region" description="Helical" evidence="6">
    <location>
        <begin position="121"/>
        <end position="140"/>
    </location>
</feature>
<dbReference type="PIRSF" id="PIRSF038958">
    <property type="entry name" value="PG_synth_SpoVB"/>
    <property type="match status" value="1"/>
</dbReference>
<feature type="transmembrane region" description="Helical" evidence="6">
    <location>
        <begin position="412"/>
        <end position="432"/>
    </location>
</feature>
<reference evidence="7 8" key="1">
    <citation type="submission" date="2015-09" db="EMBL/GenBank/DDBJ databases">
        <title>Genome sequence of Oxobacter pfennigii DSM 3222.</title>
        <authorList>
            <person name="Poehlein A."/>
            <person name="Bengelsdorf F.R."/>
            <person name="Schiel-Bengelsdorf B."/>
            <person name="Duerre P."/>
            <person name="Daniel R."/>
        </authorList>
    </citation>
    <scope>NUCLEOTIDE SEQUENCE [LARGE SCALE GENOMIC DNA]</scope>
    <source>
        <strain evidence="7 8">DSM 3222</strain>
    </source>
</reference>
<comment type="caution">
    <text evidence="7">The sequence shown here is derived from an EMBL/GenBank/DDBJ whole genome shotgun (WGS) entry which is preliminary data.</text>
</comment>
<dbReference type="Proteomes" id="UP000050326">
    <property type="component" value="Unassembled WGS sequence"/>
</dbReference>
<evidence type="ECO:0000256" key="3">
    <source>
        <dbReference type="ARBA" id="ARBA00022692"/>
    </source>
</evidence>
<feature type="transmembrane region" description="Helical" evidence="6">
    <location>
        <begin position="43"/>
        <end position="65"/>
    </location>
</feature>
<keyword evidence="4 6" id="KW-1133">Transmembrane helix</keyword>
<evidence type="ECO:0000256" key="6">
    <source>
        <dbReference type="SAM" id="Phobius"/>
    </source>
</evidence>
<feature type="transmembrane region" description="Helical" evidence="6">
    <location>
        <begin position="184"/>
        <end position="206"/>
    </location>
</feature>
<feature type="transmembrane region" description="Helical" evidence="6">
    <location>
        <begin position="12"/>
        <end position="31"/>
    </location>
</feature>
<dbReference type="PANTHER" id="PTHR30250">
    <property type="entry name" value="PST FAMILY PREDICTED COLANIC ACID TRANSPORTER"/>
    <property type="match status" value="1"/>
</dbReference>
<dbReference type="InterPro" id="IPR014249">
    <property type="entry name" value="Spore_V_B"/>
</dbReference>
<evidence type="ECO:0000256" key="5">
    <source>
        <dbReference type="ARBA" id="ARBA00023136"/>
    </source>
</evidence>
<evidence type="ECO:0000256" key="1">
    <source>
        <dbReference type="ARBA" id="ARBA00004651"/>
    </source>
</evidence>
<dbReference type="AlphaFoldDB" id="A0A0N8NT96"/>
<protein>
    <submittedName>
        <fullName evidence="7">Stage V sporulation protein B</fullName>
    </submittedName>
</protein>
<feature type="transmembrane region" description="Helical" evidence="6">
    <location>
        <begin position="321"/>
        <end position="341"/>
    </location>
</feature>
<dbReference type="NCBIfam" id="TIGR02900">
    <property type="entry name" value="spore_V_B"/>
    <property type="match status" value="1"/>
</dbReference>
<proteinExistence type="predicted"/>
<dbReference type="RefSeq" id="WP_054875404.1">
    <property type="nucleotide sequence ID" value="NZ_LKET01000032.1"/>
</dbReference>
<feature type="transmembrane region" description="Helical" evidence="6">
    <location>
        <begin position="85"/>
        <end position="109"/>
    </location>
</feature>
<feature type="transmembrane region" description="Helical" evidence="6">
    <location>
        <begin position="477"/>
        <end position="498"/>
    </location>
</feature>
<keyword evidence="5 6" id="KW-0472">Membrane</keyword>
<dbReference type="PANTHER" id="PTHR30250:SF21">
    <property type="entry name" value="LIPID II FLIPPASE MURJ"/>
    <property type="match status" value="1"/>
</dbReference>
<name>A0A0N8NT96_9CLOT</name>
<keyword evidence="8" id="KW-1185">Reference proteome</keyword>
<sequence>MKKLSFLQNTIVLVLSNLITGSLAFLFSIILSKEIGAQGVGLYHMIMPIYMLFICFTCGGTTVALSKITAEQNSRKNISELYKGITASITFFAFWTVLVSIFIVLFAPFISDNILKDSRTYLPVLIFIPALLFVAMGSILKGYFYGLQNSTFPAVIDIVEKSVRIIILVTLITYFKNWDLKYKVAAAVAAMTAGEFISFVLLYIFYKKSYFSVSDFTGRPDNVFQIIVNVLKISLPLSLNGFLSTALGTLIAIMIPRRLQVAGFSVESSLALYGKLTGMGMNIVMFPSIIVSAISIILVPVISEASSGKSMTAVNRRIKPILRITALIASLSAGLFFSIPNELGKLFYARTDLGNIIFSLSFGVIFMYIESTLFGILNGLGRQSVLLQNTIIMSLIDVTSLYFLVGVPNINIYGYAINFVISPLAGCILNSMEMKRITDVQIDVYDTFVLPVFIAVGEILILNIIKPLIYVIWGNTNISSLILLASGIGSYIFIYFLISLASKKRAK</sequence>
<feature type="transmembrane region" description="Helical" evidence="6">
    <location>
        <begin position="279"/>
        <end position="301"/>
    </location>
</feature>
<dbReference type="InterPro" id="IPR024923">
    <property type="entry name" value="PG_synth_SpoVB"/>
</dbReference>
<dbReference type="Pfam" id="PF01943">
    <property type="entry name" value="Polysacc_synt"/>
    <property type="match status" value="1"/>
</dbReference>
<feature type="transmembrane region" description="Helical" evidence="6">
    <location>
        <begin position="152"/>
        <end position="172"/>
    </location>
</feature>
<accession>A0A0N8NT96</accession>
<feature type="transmembrane region" description="Helical" evidence="6">
    <location>
        <begin position="239"/>
        <end position="259"/>
    </location>
</feature>
<feature type="transmembrane region" description="Helical" evidence="6">
    <location>
        <begin position="444"/>
        <end position="465"/>
    </location>
</feature>
<dbReference type="OrthoDB" id="9775950at2"/>
<evidence type="ECO:0000256" key="2">
    <source>
        <dbReference type="ARBA" id="ARBA00022475"/>
    </source>
</evidence>
<dbReference type="GO" id="GO:0005886">
    <property type="term" value="C:plasma membrane"/>
    <property type="evidence" value="ECO:0007669"/>
    <property type="project" value="UniProtKB-SubCell"/>
</dbReference>
<gene>
    <name evidence="7" type="primary">spoVB_1</name>
    <name evidence="7" type="ORF">OXPF_23840</name>
</gene>
<evidence type="ECO:0000313" key="8">
    <source>
        <dbReference type="Proteomes" id="UP000050326"/>
    </source>
</evidence>
<keyword evidence="2" id="KW-1003">Cell membrane</keyword>
<evidence type="ECO:0000256" key="4">
    <source>
        <dbReference type="ARBA" id="ARBA00022989"/>
    </source>
</evidence>
<comment type="subcellular location">
    <subcellularLocation>
        <location evidence="1">Cell membrane</location>
        <topology evidence="1">Multi-pass membrane protein</topology>
    </subcellularLocation>
</comment>
<dbReference type="InterPro" id="IPR002797">
    <property type="entry name" value="Polysacc_synth"/>
</dbReference>
<keyword evidence="3 6" id="KW-0812">Transmembrane</keyword>
<feature type="transmembrane region" description="Helical" evidence="6">
    <location>
        <begin position="353"/>
        <end position="374"/>
    </location>
</feature>
<dbReference type="InterPro" id="IPR050833">
    <property type="entry name" value="Poly_Biosynth_Transport"/>
</dbReference>
<organism evidence="7 8">
    <name type="scientific">Oxobacter pfennigii</name>
    <dbReference type="NCBI Taxonomy" id="36849"/>
    <lineage>
        <taxon>Bacteria</taxon>
        <taxon>Bacillati</taxon>
        <taxon>Bacillota</taxon>
        <taxon>Clostridia</taxon>
        <taxon>Eubacteriales</taxon>
        <taxon>Clostridiaceae</taxon>
        <taxon>Oxobacter</taxon>
    </lineage>
</organism>
<dbReference type="EMBL" id="LKET01000032">
    <property type="protein sequence ID" value="KPU44216.1"/>
    <property type="molecule type" value="Genomic_DNA"/>
</dbReference>